<dbReference type="AlphaFoldDB" id="X0UDP6"/>
<accession>X0UDP6</accession>
<reference evidence="1" key="1">
    <citation type="journal article" date="2014" name="Front. Microbiol.">
        <title>High frequency of phylogenetically diverse reductive dehalogenase-homologous genes in deep subseafloor sedimentary metagenomes.</title>
        <authorList>
            <person name="Kawai M."/>
            <person name="Futagami T."/>
            <person name="Toyoda A."/>
            <person name="Takaki Y."/>
            <person name="Nishi S."/>
            <person name="Hori S."/>
            <person name="Arai W."/>
            <person name="Tsubouchi T."/>
            <person name="Morono Y."/>
            <person name="Uchiyama I."/>
            <person name="Ito T."/>
            <person name="Fujiyama A."/>
            <person name="Inagaki F."/>
            <person name="Takami H."/>
        </authorList>
    </citation>
    <scope>NUCLEOTIDE SEQUENCE</scope>
    <source>
        <strain evidence="1">Expedition CK06-06</strain>
    </source>
</reference>
<evidence type="ECO:0000313" key="1">
    <source>
        <dbReference type="EMBL" id="GAF97431.1"/>
    </source>
</evidence>
<sequence>MANGQGIESAVELEQRLTRIEMKIDAQSARLELYIKNHRAFAERELKRGAETMRVVCDAVAVNTEYVIESKVRWEHHLEDHKSIGRKERTWDVVIGAFAAISAAIGSQIR</sequence>
<name>X0UDP6_9ZZZZ</name>
<protein>
    <submittedName>
        <fullName evidence="1">Uncharacterized protein</fullName>
    </submittedName>
</protein>
<gene>
    <name evidence="1" type="ORF">S01H1_28468</name>
</gene>
<organism evidence="1">
    <name type="scientific">marine sediment metagenome</name>
    <dbReference type="NCBI Taxonomy" id="412755"/>
    <lineage>
        <taxon>unclassified sequences</taxon>
        <taxon>metagenomes</taxon>
        <taxon>ecological metagenomes</taxon>
    </lineage>
</organism>
<proteinExistence type="predicted"/>
<comment type="caution">
    <text evidence="1">The sequence shown here is derived from an EMBL/GenBank/DDBJ whole genome shotgun (WGS) entry which is preliminary data.</text>
</comment>
<dbReference type="EMBL" id="BARS01017401">
    <property type="protein sequence ID" value="GAF97431.1"/>
    <property type="molecule type" value="Genomic_DNA"/>
</dbReference>